<sequence length="110" mass="11580">MGASGKRQERRMEAPAGPATDKTALGNLTLSPWIKAVCLFLGRLSTPTGLVHCSTRSPPRHRCTYEGLRREGAEGLAKEATSNVLAGRRVVGGLALQPLVSPSAQTSDPS</sequence>
<comment type="caution">
    <text evidence="2">The sequence shown here is derived from an EMBL/GenBank/DDBJ whole genome shotgun (WGS) entry which is preliminary data.</text>
</comment>
<accession>A0A9N7VJL7</accession>
<evidence type="ECO:0000256" key="1">
    <source>
        <dbReference type="SAM" id="MobiDB-lite"/>
    </source>
</evidence>
<keyword evidence="3" id="KW-1185">Reference proteome</keyword>
<evidence type="ECO:0000313" key="3">
    <source>
        <dbReference type="Proteomes" id="UP001153269"/>
    </source>
</evidence>
<feature type="compositionally biased region" description="Basic and acidic residues" evidence="1">
    <location>
        <begin position="1"/>
        <end position="13"/>
    </location>
</feature>
<evidence type="ECO:0000313" key="2">
    <source>
        <dbReference type="EMBL" id="CAB1450552.1"/>
    </source>
</evidence>
<protein>
    <submittedName>
        <fullName evidence="2">Uncharacterized protein</fullName>
    </submittedName>
</protein>
<organism evidence="2 3">
    <name type="scientific">Pleuronectes platessa</name>
    <name type="common">European plaice</name>
    <dbReference type="NCBI Taxonomy" id="8262"/>
    <lineage>
        <taxon>Eukaryota</taxon>
        <taxon>Metazoa</taxon>
        <taxon>Chordata</taxon>
        <taxon>Craniata</taxon>
        <taxon>Vertebrata</taxon>
        <taxon>Euteleostomi</taxon>
        <taxon>Actinopterygii</taxon>
        <taxon>Neopterygii</taxon>
        <taxon>Teleostei</taxon>
        <taxon>Neoteleostei</taxon>
        <taxon>Acanthomorphata</taxon>
        <taxon>Carangaria</taxon>
        <taxon>Pleuronectiformes</taxon>
        <taxon>Pleuronectoidei</taxon>
        <taxon>Pleuronectidae</taxon>
        <taxon>Pleuronectes</taxon>
    </lineage>
</organism>
<feature type="region of interest" description="Disordered" evidence="1">
    <location>
        <begin position="1"/>
        <end position="25"/>
    </location>
</feature>
<dbReference type="EMBL" id="CADEAL010004058">
    <property type="protein sequence ID" value="CAB1450552.1"/>
    <property type="molecule type" value="Genomic_DNA"/>
</dbReference>
<dbReference type="Proteomes" id="UP001153269">
    <property type="component" value="Unassembled WGS sequence"/>
</dbReference>
<gene>
    <name evidence="2" type="ORF">PLEPLA_LOCUS38244</name>
</gene>
<proteinExistence type="predicted"/>
<name>A0A9N7VJL7_PLEPL</name>
<dbReference type="AlphaFoldDB" id="A0A9N7VJL7"/>
<reference evidence="2" key="1">
    <citation type="submission" date="2020-03" db="EMBL/GenBank/DDBJ databases">
        <authorList>
            <person name="Weist P."/>
        </authorList>
    </citation>
    <scope>NUCLEOTIDE SEQUENCE</scope>
</reference>